<dbReference type="InterPro" id="IPR027385">
    <property type="entry name" value="Beta-barrel_OMP"/>
</dbReference>
<evidence type="ECO:0000256" key="2">
    <source>
        <dbReference type="SAM" id="SignalP"/>
    </source>
</evidence>
<dbReference type="AlphaFoldDB" id="A0A841HQZ7"/>
<keyword evidence="5" id="KW-1185">Reference proteome</keyword>
<name>A0A841HQZ7_9GAMM</name>
<dbReference type="Gene3D" id="2.40.160.20">
    <property type="match status" value="1"/>
</dbReference>
<evidence type="ECO:0000256" key="1">
    <source>
        <dbReference type="ARBA" id="ARBA00022729"/>
    </source>
</evidence>
<feature type="signal peptide" evidence="2">
    <location>
        <begin position="1"/>
        <end position="23"/>
    </location>
</feature>
<comment type="caution">
    <text evidence="4">The sequence shown here is derived from an EMBL/GenBank/DDBJ whole genome shotgun (WGS) entry which is preliminary data.</text>
</comment>
<evidence type="ECO:0000259" key="3">
    <source>
        <dbReference type="Pfam" id="PF13505"/>
    </source>
</evidence>
<proteinExistence type="predicted"/>
<sequence>MKRAVSTAAALFAGLLAWTTASADRGTGWEFGADILYQLSQDVDFEGGSSASLDDDFGLTINFGYRFNDNLELQFALDWNDVDYDATLQTYSNTTPPVPLQRIGVTGSYEAFTPRAAVVYNFSSGDITPFVKAGIGWSFIDTNIPEGRPQNVCWWDPWWGYVCGSVQDTRSVDGFTYDLGLGLRWDLGPGYSLRASYEKHWIDLSEASGTPDLDQFKIGIVYRY</sequence>
<organism evidence="4 5">
    <name type="scientific">Povalibacter uvarum</name>
    <dbReference type="NCBI Taxonomy" id="732238"/>
    <lineage>
        <taxon>Bacteria</taxon>
        <taxon>Pseudomonadati</taxon>
        <taxon>Pseudomonadota</taxon>
        <taxon>Gammaproteobacteria</taxon>
        <taxon>Steroidobacterales</taxon>
        <taxon>Steroidobacteraceae</taxon>
        <taxon>Povalibacter</taxon>
    </lineage>
</organism>
<evidence type="ECO:0000313" key="5">
    <source>
        <dbReference type="Proteomes" id="UP000588068"/>
    </source>
</evidence>
<dbReference type="Pfam" id="PF13505">
    <property type="entry name" value="OMP_b-brl"/>
    <property type="match status" value="1"/>
</dbReference>
<dbReference type="EMBL" id="JACHHZ010000005">
    <property type="protein sequence ID" value="MBB6095183.1"/>
    <property type="molecule type" value="Genomic_DNA"/>
</dbReference>
<evidence type="ECO:0000313" key="4">
    <source>
        <dbReference type="EMBL" id="MBB6095183.1"/>
    </source>
</evidence>
<protein>
    <submittedName>
        <fullName evidence="4">Opacity protein-like surface antigen</fullName>
    </submittedName>
</protein>
<dbReference type="Proteomes" id="UP000588068">
    <property type="component" value="Unassembled WGS sequence"/>
</dbReference>
<dbReference type="RefSeq" id="WP_184334584.1">
    <property type="nucleotide sequence ID" value="NZ_JACHHZ010000005.1"/>
</dbReference>
<reference evidence="4 5" key="1">
    <citation type="submission" date="2020-08" db="EMBL/GenBank/DDBJ databases">
        <title>Genomic Encyclopedia of Type Strains, Phase IV (KMG-IV): sequencing the most valuable type-strain genomes for metagenomic binning, comparative biology and taxonomic classification.</title>
        <authorList>
            <person name="Goeker M."/>
        </authorList>
    </citation>
    <scope>NUCLEOTIDE SEQUENCE [LARGE SCALE GENOMIC DNA]</scope>
    <source>
        <strain evidence="4 5">DSM 26723</strain>
    </source>
</reference>
<dbReference type="SUPFAM" id="SSF56925">
    <property type="entry name" value="OMPA-like"/>
    <property type="match status" value="1"/>
</dbReference>
<feature type="chain" id="PRO_5032965911" evidence="2">
    <location>
        <begin position="24"/>
        <end position="224"/>
    </location>
</feature>
<keyword evidence="1 2" id="KW-0732">Signal</keyword>
<dbReference type="InterPro" id="IPR011250">
    <property type="entry name" value="OMP/PagP_B-barrel"/>
</dbReference>
<accession>A0A841HQZ7</accession>
<feature type="domain" description="Outer membrane protein beta-barrel" evidence="3">
    <location>
        <begin position="9"/>
        <end position="223"/>
    </location>
</feature>
<gene>
    <name evidence="4" type="ORF">HNQ60_004073</name>
</gene>